<organism evidence="1">
    <name type="scientific">uncultured bacterium Contig160</name>
    <dbReference type="NCBI Taxonomy" id="1393469"/>
    <lineage>
        <taxon>Bacteria</taxon>
        <taxon>environmental samples</taxon>
    </lineage>
</organism>
<dbReference type="GO" id="GO:0016740">
    <property type="term" value="F:transferase activity"/>
    <property type="evidence" value="ECO:0007669"/>
    <property type="project" value="UniProtKB-KW"/>
</dbReference>
<accession>W0FHL2</accession>
<dbReference type="EMBL" id="KC246787">
    <property type="protein sequence ID" value="AHF24226.1"/>
    <property type="molecule type" value="Genomic_DNA"/>
</dbReference>
<reference evidence="1" key="1">
    <citation type="journal article" date="2013" name="PLoS ONE">
        <title>Metagenomic insights into the carbohydrate-active enzymes carried by the microorganisms adhering to solid digesta in the rumen of cows.</title>
        <authorList>
            <person name="Wang L."/>
            <person name="Hatem A."/>
            <person name="Catalyurek U.V."/>
            <person name="Morrison M."/>
            <person name="Yu Z."/>
        </authorList>
    </citation>
    <scope>NUCLEOTIDE SEQUENCE</scope>
</reference>
<proteinExistence type="predicted"/>
<sequence>MPKHSRTRTRRWFRLDNAALIFPAIMRRHWNNCFRLSVTLHEDVDPAVLEQAVKALEPRFPTMFVRLRTGFFWYFLEQIREPVCVQPEYAYPLTHMSRSELRKSCLRVLYFRNRIAVEFFHSVTDGTGGLIFVKNLAARYLSIKYGLEIPAEDGVLDPGEAPRPEELRDCFQECAGPRAAGGAEEKVLRLRGTPEPDRFRHLITGVVDTRALLDAAHAQGVSVSAFLAAVMAEAVQRRQAAECPPRKWKPIKITVPVNLRQLYGKDTMRNFALTVNIGFDPRDGEYSLAEICRQMTHQLAAEAVPQKMSAKIAANVNPQRSLALRLAPLPLKTMVMRLVYSARGESGGCLNVSNLGRASVPAVMEPYISRFEFIIGVQYTYPNNCSVLSYGGRTCINMIRSIRESELERLFFSRLVELGVPVEIESNERKD</sequence>
<dbReference type="Gene3D" id="3.30.559.10">
    <property type="entry name" value="Chloramphenicol acetyltransferase-like domain"/>
    <property type="match status" value="1"/>
</dbReference>
<dbReference type="AlphaFoldDB" id="W0FHL2"/>
<keyword evidence="1" id="KW-0808">Transferase</keyword>
<protein>
    <submittedName>
        <fullName evidence="1">Alcohol acetyltransferase</fullName>
    </submittedName>
</protein>
<evidence type="ECO:0000313" key="1">
    <source>
        <dbReference type="EMBL" id="AHF24226.1"/>
    </source>
</evidence>
<dbReference type="InterPro" id="IPR023213">
    <property type="entry name" value="CAT-like_dom_sf"/>
</dbReference>
<dbReference type="Gene3D" id="3.30.559.30">
    <property type="entry name" value="Nonribosomal peptide synthetase, condensation domain"/>
    <property type="match status" value="1"/>
</dbReference>
<name>W0FHL2_9BACT</name>